<dbReference type="RefSeq" id="WP_075699331.1">
    <property type="nucleotide sequence ID" value="NZ_CP074130.1"/>
</dbReference>
<dbReference type="Proteomes" id="UP000680706">
    <property type="component" value="Plasmid pAb134-04"/>
</dbReference>
<dbReference type="EMBL" id="CP074130">
    <property type="protein sequence ID" value="QUS59123.1"/>
    <property type="molecule type" value="Genomic_DNA"/>
</dbReference>
<evidence type="ECO:0000313" key="1">
    <source>
        <dbReference type="EMBL" id="QUS59123.1"/>
    </source>
</evidence>
<protein>
    <recommendedName>
        <fullName evidence="3">Plasmid mobilization relaxosome protein MobC</fullName>
    </recommendedName>
</protein>
<reference evidence="1 2" key="1">
    <citation type="journal article" date="2021" name="Angew. Chem. Int. Ed. Engl.">
        <title>A novel family of nonribosomal peptides modulate collective behavior in Pseudovibrio bacteria isolated from marine sponges.</title>
        <authorList>
            <person name="Ioca L.P."/>
            <person name="Dai Y."/>
            <person name="Kunakom S."/>
            <person name="Diaz-Espinosa J."/>
            <person name="Krunic A."/>
            <person name="Crnkovic C.M."/>
            <person name="Orjala J."/>
            <person name="Sanchez L.M."/>
            <person name="Ferreira A.G."/>
            <person name="Berlinck R.G.S."/>
            <person name="Eustaquio A.S."/>
        </authorList>
    </citation>
    <scope>NUCLEOTIDE SEQUENCE [LARGE SCALE GENOMIC DNA]</scope>
    <source>
        <strain evidence="1 2">Ab134</strain>
        <plasmid evidence="1 2">pAb134-04</plasmid>
    </source>
</reference>
<evidence type="ECO:0008006" key="3">
    <source>
        <dbReference type="Google" id="ProtNLM"/>
    </source>
</evidence>
<gene>
    <name evidence="1" type="ORF">KGB56_26755</name>
</gene>
<geneLocation type="plasmid" evidence="1 2">
    <name>pAb134-04</name>
</geneLocation>
<accession>A0ABX8AVP3</accession>
<keyword evidence="2" id="KW-1185">Reference proteome</keyword>
<keyword evidence="1" id="KW-0614">Plasmid</keyword>
<proteinExistence type="predicted"/>
<sequence length="116" mass="13354">MDQVKRRKPEDERRKEFKVRLPKWLCDETRKKIAASGMKQAHYVEHVLINAAHPDPSRMLAIDALKKINHDQARLGNLLNAVLTDPDLKSKFADIDELFGEIRNTQQTIKAKVLAL</sequence>
<evidence type="ECO:0000313" key="2">
    <source>
        <dbReference type="Proteomes" id="UP000680706"/>
    </source>
</evidence>
<organism evidence="1 2">
    <name type="scientific">Pseudovibrio brasiliensis</name>
    <dbReference type="NCBI Taxonomy" id="1898042"/>
    <lineage>
        <taxon>Bacteria</taxon>
        <taxon>Pseudomonadati</taxon>
        <taxon>Pseudomonadota</taxon>
        <taxon>Alphaproteobacteria</taxon>
        <taxon>Hyphomicrobiales</taxon>
        <taxon>Stappiaceae</taxon>
        <taxon>Pseudovibrio</taxon>
    </lineage>
</organism>
<name>A0ABX8AVP3_9HYPH</name>